<protein>
    <submittedName>
        <fullName evidence="3">Uncharacterized protein</fullName>
    </submittedName>
</protein>
<dbReference type="EMBL" id="CDMY01001028">
    <property type="protein sequence ID" value="CEM39199.1"/>
    <property type="molecule type" value="Genomic_DNA"/>
</dbReference>
<gene>
    <name evidence="3" type="ORF">Vbra_6628</name>
</gene>
<proteinExistence type="predicted"/>
<keyword evidence="4" id="KW-1185">Reference proteome</keyword>
<dbReference type="AlphaFoldDB" id="A0A0G4H6F8"/>
<feature type="transmembrane region" description="Helical" evidence="2">
    <location>
        <begin position="12"/>
        <end position="39"/>
    </location>
</feature>
<keyword evidence="2" id="KW-1133">Transmembrane helix</keyword>
<organism evidence="3 4">
    <name type="scientific">Vitrella brassicaformis (strain CCMP3155)</name>
    <dbReference type="NCBI Taxonomy" id="1169540"/>
    <lineage>
        <taxon>Eukaryota</taxon>
        <taxon>Sar</taxon>
        <taxon>Alveolata</taxon>
        <taxon>Colpodellida</taxon>
        <taxon>Vitrellaceae</taxon>
        <taxon>Vitrella</taxon>
    </lineage>
</organism>
<reference evidence="3 4" key="1">
    <citation type="submission" date="2014-11" db="EMBL/GenBank/DDBJ databases">
        <authorList>
            <person name="Zhu J."/>
            <person name="Qi W."/>
            <person name="Song R."/>
        </authorList>
    </citation>
    <scope>NUCLEOTIDE SEQUENCE [LARGE SCALE GENOMIC DNA]</scope>
</reference>
<feature type="transmembrane region" description="Helical" evidence="2">
    <location>
        <begin position="51"/>
        <end position="73"/>
    </location>
</feature>
<evidence type="ECO:0000256" key="1">
    <source>
        <dbReference type="SAM" id="MobiDB-lite"/>
    </source>
</evidence>
<dbReference type="VEuPathDB" id="CryptoDB:Vbra_6628"/>
<sequence length="151" mass="15610">MALPGIARMGLFGISLYGAVTVILLGVFVLVFVALVVIPKASPAGSSDTRANVSILIFTTLFTVWLGVCFIGQLQDKKASVPAQLVALGMGVFILVFVSIMAFVGPSGAGKKTDTPTDTGYDDESPLQGADEMAPEEPLLTGGQEGNGAYL</sequence>
<keyword evidence="2" id="KW-0812">Transmembrane</keyword>
<evidence type="ECO:0000256" key="2">
    <source>
        <dbReference type="SAM" id="Phobius"/>
    </source>
</evidence>
<feature type="transmembrane region" description="Helical" evidence="2">
    <location>
        <begin position="85"/>
        <end position="104"/>
    </location>
</feature>
<name>A0A0G4H6F8_VITBC</name>
<evidence type="ECO:0000313" key="4">
    <source>
        <dbReference type="Proteomes" id="UP000041254"/>
    </source>
</evidence>
<accession>A0A0G4H6F8</accession>
<dbReference type="InParanoid" id="A0A0G4H6F8"/>
<keyword evidence="2" id="KW-0472">Membrane</keyword>
<evidence type="ECO:0000313" key="3">
    <source>
        <dbReference type="EMBL" id="CEM39199.1"/>
    </source>
</evidence>
<dbReference type="Proteomes" id="UP000041254">
    <property type="component" value="Unassembled WGS sequence"/>
</dbReference>
<feature type="region of interest" description="Disordered" evidence="1">
    <location>
        <begin position="108"/>
        <end position="151"/>
    </location>
</feature>